<feature type="compositionally biased region" description="Pro residues" evidence="1">
    <location>
        <begin position="1"/>
        <end position="15"/>
    </location>
</feature>
<accession>A0A6I9XM57</accession>
<evidence type="ECO:0000313" key="2">
    <source>
        <dbReference type="Proteomes" id="UP000504617"/>
    </source>
</evidence>
<dbReference type="Gene3D" id="1.10.287.3160">
    <property type="match status" value="1"/>
</dbReference>
<evidence type="ECO:0000313" key="3">
    <source>
        <dbReference type="RefSeq" id="XP_013915016.1"/>
    </source>
</evidence>
<dbReference type="KEGG" id="tsr:106543505"/>
<organism evidence="2 3">
    <name type="scientific">Thamnophis sirtalis</name>
    <dbReference type="NCBI Taxonomy" id="35019"/>
    <lineage>
        <taxon>Eukaryota</taxon>
        <taxon>Metazoa</taxon>
        <taxon>Chordata</taxon>
        <taxon>Craniata</taxon>
        <taxon>Vertebrata</taxon>
        <taxon>Euteleostomi</taxon>
        <taxon>Lepidosauria</taxon>
        <taxon>Squamata</taxon>
        <taxon>Bifurcata</taxon>
        <taxon>Unidentata</taxon>
        <taxon>Episquamata</taxon>
        <taxon>Toxicofera</taxon>
        <taxon>Serpentes</taxon>
        <taxon>Colubroidea</taxon>
        <taxon>Colubridae</taxon>
        <taxon>Natricinae</taxon>
        <taxon>Thamnophis</taxon>
    </lineage>
</organism>
<dbReference type="RefSeq" id="XP_013915016.1">
    <property type="nucleotide sequence ID" value="XM_014059541.1"/>
</dbReference>
<reference evidence="3" key="1">
    <citation type="submission" date="2025-08" db="UniProtKB">
        <authorList>
            <consortium name="RefSeq"/>
        </authorList>
    </citation>
    <scope>IDENTIFICATION</scope>
    <source>
        <tissue evidence="3">Skeletal muscle</tissue>
    </source>
</reference>
<feature type="region of interest" description="Disordered" evidence="1">
    <location>
        <begin position="1"/>
        <end position="98"/>
    </location>
</feature>
<protein>
    <submittedName>
        <fullName evidence="3">Uncharacterized protein LOC106543505</fullName>
    </submittedName>
</protein>
<dbReference type="Proteomes" id="UP000504617">
    <property type="component" value="Unplaced"/>
</dbReference>
<gene>
    <name evidence="3" type="primary">LOC106543505</name>
</gene>
<name>A0A6I9XM57_9SAUR</name>
<evidence type="ECO:0000256" key="1">
    <source>
        <dbReference type="SAM" id="MobiDB-lite"/>
    </source>
</evidence>
<dbReference type="GeneID" id="106543505"/>
<sequence length="242" mass="26063">MASSPPPEPQLPPLPLVSALDIEAPAPRGRKRRPAPAENTELPQGEVQEPALREEDRAPQAPAKKARSKTKHAEPRIFAGIPAPKASQSAEADKTDTTDPLFIQPTVEKEVIPSPRFFMDVVQNQWASPGTATLPNASDKHLYNVASDFAKTLEVPSVDLPVIALSSPNAPSAAPEEALHPEGKKVEQTLVKGHQASAWVVRASTSASFFSRSVLLWLRQLQARLPARDSGLAGTSIRLRPP</sequence>
<dbReference type="AlphaFoldDB" id="A0A6I9XM57"/>
<proteinExistence type="predicted"/>
<keyword evidence="2" id="KW-1185">Reference proteome</keyword>